<dbReference type="InterPro" id="IPR058240">
    <property type="entry name" value="rSAM_sf"/>
</dbReference>
<evidence type="ECO:0000256" key="6">
    <source>
        <dbReference type="ARBA" id="ARBA00022490"/>
    </source>
</evidence>
<evidence type="ECO:0000256" key="5">
    <source>
        <dbReference type="ARBA" id="ARBA00022485"/>
    </source>
</evidence>
<dbReference type="PIRSF" id="PIRSF000167">
    <property type="entry name" value="HemN"/>
    <property type="match status" value="1"/>
</dbReference>
<dbReference type="InterPro" id="IPR034505">
    <property type="entry name" value="Coproporphyrinogen-III_oxidase"/>
</dbReference>
<keyword evidence="9 15" id="KW-0560">Oxidoreductase</keyword>
<organism evidence="17 18">
    <name type="scientific">Chitinophaga qingshengii</name>
    <dbReference type="NCBI Taxonomy" id="1569794"/>
    <lineage>
        <taxon>Bacteria</taxon>
        <taxon>Pseudomonadati</taxon>
        <taxon>Bacteroidota</taxon>
        <taxon>Chitinophagia</taxon>
        <taxon>Chitinophagales</taxon>
        <taxon>Chitinophagaceae</taxon>
        <taxon>Chitinophaga</taxon>
    </lineage>
</organism>
<dbReference type="SMART" id="SM00729">
    <property type="entry name" value="Elp3"/>
    <property type="match status" value="1"/>
</dbReference>
<gene>
    <name evidence="17" type="primary">hemN</name>
    <name evidence="17" type="ORF">ICL07_14590</name>
</gene>
<dbReference type="SFLD" id="SFLDG01065">
    <property type="entry name" value="anaerobic_coproporphyrinogen-I"/>
    <property type="match status" value="1"/>
</dbReference>
<feature type="domain" description="Radical SAM core" evidence="16">
    <location>
        <begin position="46"/>
        <end position="280"/>
    </location>
</feature>
<dbReference type="Proteomes" id="UP000659124">
    <property type="component" value="Unassembled WGS sequence"/>
</dbReference>
<dbReference type="CDD" id="cd01335">
    <property type="entry name" value="Radical_SAM"/>
    <property type="match status" value="1"/>
</dbReference>
<dbReference type="InterPro" id="IPR004558">
    <property type="entry name" value="Coprogen_oxidase_HemN"/>
</dbReference>
<evidence type="ECO:0000256" key="12">
    <source>
        <dbReference type="ARBA" id="ARBA00023244"/>
    </source>
</evidence>
<comment type="subunit">
    <text evidence="4">Monomer.</text>
</comment>
<evidence type="ECO:0000256" key="2">
    <source>
        <dbReference type="ARBA" id="ARBA00004785"/>
    </source>
</evidence>
<evidence type="ECO:0000256" key="15">
    <source>
        <dbReference type="PIRNR" id="PIRNR000167"/>
    </source>
</evidence>
<keyword evidence="11 15" id="KW-0411">Iron-sulfur</keyword>
<dbReference type="GO" id="GO:0051989">
    <property type="term" value="F:coproporphyrinogen dehydrogenase activity"/>
    <property type="evidence" value="ECO:0007669"/>
    <property type="project" value="UniProtKB-EC"/>
</dbReference>
<dbReference type="PROSITE" id="PS51918">
    <property type="entry name" value="RADICAL_SAM"/>
    <property type="match status" value="1"/>
</dbReference>
<dbReference type="NCBIfam" id="TIGR00538">
    <property type="entry name" value="hemN"/>
    <property type="match status" value="1"/>
</dbReference>
<keyword evidence="7 15" id="KW-0949">S-adenosyl-L-methionine</keyword>
<name>A0ABR7TM98_9BACT</name>
<dbReference type="EC" id="1.3.98.3" evidence="15"/>
<comment type="similarity">
    <text evidence="3 15">Belongs to the anaerobic coproporphyrinogen-III oxidase family.</text>
</comment>
<dbReference type="SUPFAM" id="SSF102114">
    <property type="entry name" value="Radical SAM enzymes"/>
    <property type="match status" value="1"/>
</dbReference>
<keyword evidence="8 15" id="KW-0479">Metal-binding</keyword>
<proteinExistence type="inferred from homology"/>
<dbReference type="InterPro" id="IPR006638">
    <property type="entry name" value="Elp3/MiaA/NifB-like_rSAM"/>
</dbReference>
<dbReference type="PANTHER" id="PTHR13932:SF6">
    <property type="entry name" value="OXYGEN-INDEPENDENT COPROPORPHYRINOGEN III OXIDASE"/>
    <property type="match status" value="1"/>
</dbReference>
<evidence type="ECO:0000256" key="7">
    <source>
        <dbReference type="ARBA" id="ARBA00022691"/>
    </source>
</evidence>
<evidence type="ECO:0000256" key="10">
    <source>
        <dbReference type="ARBA" id="ARBA00023004"/>
    </source>
</evidence>
<evidence type="ECO:0000256" key="1">
    <source>
        <dbReference type="ARBA" id="ARBA00004496"/>
    </source>
</evidence>
<comment type="function">
    <text evidence="13">Involved in the heme biosynthesis. Catalyzes the anaerobic oxidative decarboxylation of propionate groups of rings A and B of coproporphyrinogen III to yield the vinyl groups in protoporphyrinogen IX.</text>
</comment>
<evidence type="ECO:0000256" key="4">
    <source>
        <dbReference type="ARBA" id="ARBA00011245"/>
    </source>
</evidence>
<comment type="cofactor">
    <cofactor evidence="15">
        <name>[4Fe-4S] cluster</name>
        <dbReference type="ChEBI" id="CHEBI:49883"/>
    </cofactor>
    <text evidence="15">Binds 1 [4Fe-4S] cluster. The cluster is coordinated with 3 cysteines and an exchangeable S-adenosyl-L-methionine.</text>
</comment>
<accession>A0ABR7TM98</accession>
<keyword evidence="5 15" id="KW-0004">4Fe-4S</keyword>
<evidence type="ECO:0000313" key="18">
    <source>
        <dbReference type="Proteomes" id="UP000659124"/>
    </source>
</evidence>
<keyword evidence="12 15" id="KW-0627">Porphyrin biosynthesis</keyword>
<keyword evidence="10 15" id="KW-0408">Iron</keyword>
<evidence type="ECO:0000256" key="9">
    <source>
        <dbReference type="ARBA" id="ARBA00023002"/>
    </source>
</evidence>
<comment type="caution">
    <text evidence="17">The sequence shown here is derived from an EMBL/GenBank/DDBJ whole genome shotgun (WGS) entry which is preliminary data.</text>
</comment>
<dbReference type="InterPro" id="IPR023404">
    <property type="entry name" value="rSAM_horseshoe"/>
</dbReference>
<keyword evidence="6 15" id="KW-0963">Cytoplasm</keyword>
<evidence type="ECO:0000256" key="13">
    <source>
        <dbReference type="ARBA" id="ARBA00024295"/>
    </source>
</evidence>
<dbReference type="PANTHER" id="PTHR13932">
    <property type="entry name" value="COPROPORPHYRINIGEN III OXIDASE"/>
    <property type="match status" value="1"/>
</dbReference>
<evidence type="ECO:0000259" key="16">
    <source>
        <dbReference type="PROSITE" id="PS51918"/>
    </source>
</evidence>
<comment type="catalytic activity">
    <reaction evidence="14 15">
        <text>coproporphyrinogen III + 2 S-adenosyl-L-methionine = protoporphyrinogen IX + 2 5'-deoxyadenosine + 2 L-methionine + 2 CO2</text>
        <dbReference type="Rhea" id="RHEA:15425"/>
        <dbReference type="ChEBI" id="CHEBI:16526"/>
        <dbReference type="ChEBI" id="CHEBI:17319"/>
        <dbReference type="ChEBI" id="CHEBI:57307"/>
        <dbReference type="ChEBI" id="CHEBI:57309"/>
        <dbReference type="ChEBI" id="CHEBI:57844"/>
        <dbReference type="ChEBI" id="CHEBI:59789"/>
        <dbReference type="EC" id="1.3.98.3"/>
    </reaction>
</comment>
<dbReference type="SFLD" id="SFLDG01082">
    <property type="entry name" value="B12-binding_domain_containing"/>
    <property type="match status" value="1"/>
</dbReference>
<comment type="subcellular location">
    <subcellularLocation>
        <location evidence="1 15">Cytoplasm</location>
    </subcellularLocation>
</comment>
<evidence type="ECO:0000256" key="14">
    <source>
        <dbReference type="ARBA" id="ARBA00048321"/>
    </source>
</evidence>
<comment type="pathway">
    <text evidence="2 15">Porphyrin-containing compound metabolism; protoporphyrin-IX biosynthesis; protoporphyrinogen-IX from coproporphyrinogen-III (AdoMet route): step 1/1.</text>
</comment>
<protein>
    <recommendedName>
        <fullName evidence="15">Coproporphyrinogen-III oxidase</fullName>
        <ecNumber evidence="15">1.3.98.3</ecNumber>
    </recommendedName>
</protein>
<keyword evidence="18" id="KW-1185">Reference proteome</keyword>
<dbReference type="SFLD" id="SFLDS00029">
    <property type="entry name" value="Radical_SAM"/>
    <property type="match status" value="1"/>
</dbReference>
<dbReference type="Gene3D" id="3.80.30.20">
    <property type="entry name" value="tm_1862 like domain"/>
    <property type="match status" value="1"/>
</dbReference>
<evidence type="ECO:0000256" key="11">
    <source>
        <dbReference type="ARBA" id="ARBA00023014"/>
    </source>
</evidence>
<dbReference type="InterPro" id="IPR007197">
    <property type="entry name" value="rSAM"/>
</dbReference>
<evidence type="ECO:0000313" key="17">
    <source>
        <dbReference type="EMBL" id="MBC9931611.1"/>
    </source>
</evidence>
<evidence type="ECO:0000256" key="8">
    <source>
        <dbReference type="ARBA" id="ARBA00022723"/>
    </source>
</evidence>
<dbReference type="Pfam" id="PF04055">
    <property type="entry name" value="Radical_SAM"/>
    <property type="match status" value="1"/>
</dbReference>
<dbReference type="Gene3D" id="1.10.10.920">
    <property type="match status" value="1"/>
</dbReference>
<reference evidence="17 18" key="1">
    <citation type="submission" date="2020-09" db="EMBL/GenBank/DDBJ databases">
        <title>Genome sequences of type strains of Chitinophaga qingshengii and Chitinophaga varians.</title>
        <authorList>
            <person name="Kittiwongwattana C."/>
        </authorList>
    </citation>
    <scope>NUCLEOTIDE SEQUENCE [LARGE SCALE GENOMIC DNA]</scope>
    <source>
        <strain evidence="17 18">JCM 30026</strain>
    </source>
</reference>
<dbReference type="EMBL" id="JACVFC010000001">
    <property type="protein sequence ID" value="MBC9931611.1"/>
    <property type="molecule type" value="Genomic_DNA"/>
</dbReference>
<evidence type="ECO:0000256" key="3">
    <source>
        <dbReference type="ARBA" id="ARBA00005493"/>
    </source>
</evidence>
<sequence>MIMNLIRKYNTAAPRYTSYPTVPYWDENTFDLQTWKTLLKKAFQATNNKDGISIYIHLPFCEKLCTYCGCNKHITVNHAVEEPYLQTVLKEWELYVAAFDGKPRIREIHLGGGTPTFFSPENLTMLLQGIYQHAELLPDASLGFEGHPGNTTPEHLQTLYNLGFRRISLGIQDFDPRVQEIINRLQPFDMVARVVEHARKTGFTAINFDLIYGLPLQTACGMQDTIDKVMQLRPDRISFYSYAHVPWIKGVGQRRYSEADLPKDEEKRRLYELGKMLFARNGYTEIGMDHFALPGDELFIAAAKGELHRNFMGYTVSHTSLLVGLGASSIGDNGYGYVQNEKQVAAYQEKVNKGDFPIIRGHILNAEDQLLKGHIRDLMCTFETSWRKADTQCDAVMEGLQRLQELERDGLVEVVKNRVAVTAKGRPFIRNICMAFDARLWRKLPESQLFSKAI</sequence>